<dbReference type="PROSITE" id="PS51257">
    <property type="entry name" value="PROKAR_LIPOPROTEIN"/>
    <property type="match status" value="1"/>
</dbReference>
<accession>A0A3E0WGR1</accession>
<dbReference type="InterPro" id="IPR029058">
    <property type="entry name" value="AB_hydrolase_fold"/>
</dbReference>
<dbReference type="RefSeq" id="WP_116304170.1">
    <property type="nucleotide sequence ID" value="NZ_NFZV01000043.1"/>
</dbReference>
<dbReference type="EMBL" id="NFZW01000033">
    <property type="protein sequence ID" value="RFA32170.1"/>
    <property type="molecule type" value="Genomic_DNA"/>
</dbReference>
<keyword evidence="2" id="KW-0732">Signal</keyword>
<feature type="signal peptide" evidence="2">
    <location>
        <begin position="1"/>
        <end position="22"/>
    </location>
</feature>
<dbReference type="OrthoDB" id="5477453at2"/>
<evidence type="ECO:0000313" key="4">
    <source>
        <dbReference type="Proteomes" id="UP000256763"/>
    </source>
</evidence>
<dbReference type="SUPFAM" id="SSF53474">
    <property type="entry name" value="alpha/beta-Hydrolases"/>
    <property type="match status" value="1"/>
</dbReference>
<dbReference type="AlphaFoldDB" id="A0A3E0WGR1"/>
<gene>
    <name evidence="3" type="ORF">CAL65_20330</name>
</gene>
<protein>
    <submittedName>
        <fullName evidence="3">Uncharacterized protein</fullName>
    </submittedName>
</protein>
<feature type="chain" id="PRO_5017608154" evidence="2">
    <location>
        <begin position="23"/>
        <end position="771"/>
    </location>
</feature>
<evidence type="ECO:0000313" key="3">
    <source>
        <dbReference type="EMBL" id="RFA32170.1"/>
    </source>
</evidence>
<dbReference type="Gene3D" id="3.40.50.1820">
    <property type="entry name" value="alpha/beta hydrolase"/>
    <property type="match status" value="1"/>
</dbReference>
<evidence type="ECO:0000256" key="2">
    <source>
        <dbReference type="SAM" id="SignalP"/>
    </source>
</evidence>
<comment type="caution">
    <text evidence="3">The sequence shown here is derived from an EMBL/GenBank/DDBJ whole genome shotgun (WGS) entry which is preliminary data.</text>
</comment>
<name>A0A3E0WGR1_9GAMM</name>
<evidence type="ECO:0000256" key="1">
    <source>
        <dbReference type="SAM" id="MobiDB-lite"/>
    </source>
</evidence>
<reference evidence="4" key="1">
    <citation type="submission" date="2017-05" db="EMBL/GenBank/DDBJ databases">
        <authorList>
            <person name="Sharma S."/>
            <person name="Sidhu C."/>
            <person name="Pinnaka A.K."/>
        </authorList>
    </citation>
    <scope>NUCLEOTIDE SEQUENCE [LARGE SCALE GENOMIC DNA]</scope>
    <source>
        <strain evidence="4">AK93</strain>
    </source>
</reference>
<sequence length="771" mass="82918">MPTHYRLSSLFLAAALSGGLVGCGSSSDSNPSHTNDPEDDPSVVFAYPRLDLDEPLSSPFPGNHLFVDKHGHVAQTVTLGYGEDELEAMPYAKRNLVNALNSLHGFSTNAPLTVRFNRPIEHDSAIAGRTVQVYKLDSADHLNARNTAEPLSADDFTVEVVDMGRGSTLKITPKRLLKPGQLYTIVLTRYTQDDDNGLPNGLTYTDSEGKRHAVRPSATYESLINGSDLSDPRRIELRQHTLAAFNALEGFVTAEETVLSWNVYTQPVESTLNQLHTEINTRAGAQALNLRVLAPAEIGSAPGTGALDAGDFLALPGSIELPLYHGVPNILGRPGIPATSESAASHNALNTGWETTLLQPLPEANRSAPRTPVLMTAPNGFCDSGKGPWPVVIYQHGIGGDRTELLNIAPELAQAGMVGLAIDLPLHGPILDSLGDNSLKRQLHTETLYYNVNHPLRSGGELSERNFYLPNDLWGGNMPDTTTEEAPSGEYFVNFESLHTFRDNIRQASADLFALTAALRQQNAISFTRATPCANGHTPRFDAGNIYFLGHSFGAVAGMSYLSIDNSRESGNQRLKGASLGNLTGGLAESLWASEVYRPRIEAALDALGYEPDTWEYERYFIIAQTVLDSADPINYAELPHNISLSGAIPLHLQNVKGGGNSDLDANPADQVLPFAIEGSTFAGADKLLEHLKAGRTRPGGSAPVHDTRFLFGGHDSFINPAARVLNADGDWVEATRAADVTGTMQQQALSFITSGQPSGGDSSLFETVDD</sequence>
<keyword evidence="4" id="KW-1185">Reference proteome</keyword>
<organism evidence="3 4">
    <name type="scientific">Alkalilimnicola ehrlichii</name>
    <dbReference type="NCBI Taxonomy" id="351052"/>
    <lineage>
        <taxon>Bacteria</taxon>
        <taxon>Pseudomonadati</taxon>
        <taxon>Pseudomonadota</taxon>
        <taxon>Gammaproteobacteria</taxon>
        <taxon>Chromatiales</taxon>
        <taxon>Ectothiorhodospiraceae</taxon>
        <taxon>Alkalilimnicola</taxon>
    </lineage>
</organism>
<proteinExistence type="predicted"/>
<feature type="region of interest" description="Disordered" evidence="1">
    <location>
        <begin position="23"/>
        <end position="43"/>
    </location>
</feature>
<dbReference type="Proteomes" id="UP000256763">
    <property type="component" value="Unassembled WGS sequence"/>
</dbReference>